<proteinExistence type="predicted"/>
<evidence type="ECO:0000313" key="2">
    <source>
        <dbReference type="Proteomes" id="UP001178507"/>
    </source>
</evidence>
<sequence>MTRLHPALLESSFFMTFKKQRNELEAEAIKDVSAELQGGGRKKRATLEGYEVHDHDAKTLTSTTVPSDAATDFEEPHAIQAPYVPQRVDTKLTKAKGLALQRELLQAFQSPGFQKRLHELERDHASPKNKNVKTAAYRIEFMKLVRSRQREIIPYYGFPATEEGIEAMLVALQEHKDDPDVFVNEAAINEALGLETRRQGKAEKIKVCDVRPKTLRGTSEMLRLMLSKLSKATFQQSIDSLKQAADFRAGRCGYEDDTSLWPVEFYEDPEGYYHLHGRDKLALSVHKQVLPLYGFTADKHGVQEMLQLCAKYLSDPEFAHLFDSVNAKLGMSPSACQRFRQLIAGYEPLPTGKARS</sequence>
<evidence type="ECO:0000313" key="1">
    <source>
        <dbReference type="EMBL" id="CAJ1400145.1"/>
    </source>
</evidence>
<keyword evidence="2" id="KW-1185">Reference proteome</keyword>
<comment type="caution">
    <text evidence="1">The sequence shown here is derived from an EMBL/GenBank/DDBJ whole genome shotgun (WGS) entry which is preliminary data.</text>
</comment>
<reference evidence="1" key="1">
    <citation type="submission" date="2023-08" db="EMBL/GenBank/DDBJ databases">
        <authorList>
            <person name="Chen Y."/>
            <person name="Shah S."/>
            <person name="Dougan E. K."/>
            <person name="Thang M."/>
            <person name="Chan C."/>
        </authorList>
    </citation>
    <scope>NUCLEOTIDE SEQUENCE</scope>
</reference>
<accession>A0AA36N622</accession>
<dbReference type="EMBL" id="CAUJNA010003361">
    <property type="protein sequence ID" value="CAJ1400145.1"/>
    <property type="molecule type" value="Genomic_DNA"/>
</dbReference>
<dbReference type="AlphaFoldDB" id="A0AA36N622"/>
<name>A0AA36N622_9DINO</name>
<gene>
    <name evidence="1" type="ORF">EVOR1521_LOCUS23557</name>
</gene>
<dbReference type="Proteomes" id="UP001178507">
    <property type="component" value="Unassembled WGS sequence"/>
</dbReference>
<protein>
    <submittedName>
        <fullName evidence="1">Uncharacterized protein</fullName>
    </submittedName>
</protein>
<organism evidence="1 2">
    <name type="scientific">Effrenium voratum</name>
    <dbReference type="NCBI Taxonomy" id="2562239"/>
    <lineage>
        <taxon>Eukaryota</taxon>
        <taxon>Sar</taxon>
        <taxon>Alveolata</taxon>
        <taxon>Dinophyceae</taxon>
        <taxon>Suessiales</taxon>
        <taxon>Symbiodiniaceae</taxon>
        <taxon>Effrenium</taxon>
    </lineage>
</organism>